<dbReference type="PANTHER" id="PTHR36766">
    <property type="entry name" value="PLANT BROAD-SPECTRUM MILDEW RESISTANCE PROTEIN RPW8"/>
    <property type="match status" value="1"/>
</dbReference>
<sequence>MGMNILLHSHLVRLDMGSLFSRSSICEPKGVVLGGILRSKNSIVEWSSIKESRIWDLAEEEDRIILILKLSFDNLTSPSLKKCFAYCSMLRKDVEIETDNLIQLWMAQGLLHPSRNESEEMEDVGNEYFDILLQSSLFQDATANEYGIISKCKMHDLAELVSTSMQERIRASWVGRLRSLFSDGELPSNMLPGFKALRVLNLFKANIAELPTSIGKLKHLRYLDISETRLKTLPRSIGKLYNLQTLRARYCAFEEFPKEVQTLINLRHVYCDKRMQFPRGILGKLTSLRTLPPFYVDKEIGREIQELAALNQLKGQLVICNLEHVMDEDEARKTKLEEKKNVRHLIFVWTENRSRTNVSISDENLLLSRSCSNLEQLSITYCRGLQSIPELQNFTSLRQLSIQNCERLERLLCSGLEMPISLVELKIRATLLHQFEVFETWWVRPRFVPDFQVGSSQLETLVVRGWPKLKSLPQQIQNFTSLTYLSIQCFHGVEALPEWLGNLTSLTKLEIWNFKNLMYLPSVIAIQCLTKLKTLEFCGCPLLQSKEWPKISHIQHIDEKISQAFRKGMKLVYPSPFPFTCEGYSHVMECSGTGRATWIEGWFSPTANSFKTEIFINATN</sequence>
<reference evidence="7 8" key="1">
    <citation type="submission" date="2020-05" db="EMBL/GenBank/DDBJ databases">
        <authorList>
            <person name="Campoy J."/>
            <person name="Schneeberger K."/>
            <person name="Spophaly S."/>
        </authorList>
    </citation>
    <scope>NUCLEOTIDE SEQUENCE [LARGE SCALE GENOMIC DNA]</scope>
    <source>
        <strain evidence="7">PruArmRojPasFocal</strain>
    </source>
</reference>
<evidence type="ECO:0000256" key="3">
    <source>
        <dbReference type="ARBA" id="ARBA00022821"/>
    </source>
</evidence>
<dbReference type="InterPro" id="IPR036388">
    <property type="entry name" value="WH-like_DNA-bd_sf"/>
</dbReference>
<proteinExistence type="predicted"/>
<evidence type="ECO:0000259" key="4">
    <source>
        <dbReference type="Pfam" id="PF23559"/>
    </source>
</evidence>
<dbReference type="FunFam" id="1.10.10.10:FF:000322">
    <property type="entry name" value="Probable disease resistance protein At1g63360"/>
    <property type="match status" value="1"/>
</dbReference>
<feature type="domain" description="R13L1/DRL21-like LRR repeat region" evidence="6">
    <location>
        <begin position="474"/>
        <end position="533"/>
    </location>
</feature>
<dbReference type="AlphaFoldDB" id="A0A6J5TYQ9"/>
<dbReference type="Pfam" id="PF23598">
    <property type="entry name" value="LRR_14"/>
    <property type="match status" value="1"/>
</dbReference>
<feature type="domain" description="Disease resistance protein winged helix" evidence="4">
    <location>
        <begin position="92"/>
        <end position="157"/>
    </location>
</feature>
<dbReference type="PANTHER" id="PTHR36766:SF70">
    <property type="entry name" value="DISEASE RESISTANCE PROTEIN RGA4"/>
    <property type="match status" value="1"/>
</dbReference>
<feature type="domain" description="Disease resistance R13L4/SHOC-2-like LRR" evidence="5">
    <location>
        <begin position="177"/>
        <end position="401"/>
    </location>
</feature>
<dbReference type="InterPro" id="IPR055414">
    <property type="entry name" value="LRR_R13L4/SHOC2-like"/>
</dbReference>
<dbReference type="InterPro" id="IPR056789">
    <property type="entry name" value="LRR_R13L1-DRL21"/>
</dbReference>
<dbReference type="InterPro" id="IPR032675">
    <property type="entry name" value="LRR_dom_sf"/>
</dbReference>
<dbReference type="EMBL" id="CAEKDK010000002">
    <property type="protein sequence ID" value="CAB4268932.1"/>
    <property type="molecule type" value="Genomic_DNA"/>
</dbReference>
<keyword evidence="3" id="KW-0611">Plant defense</keyword>
<keyword evidence="1" id="KW-0433">Leucine-rich repeat</keyword>
<evidence type="ECO:0000259" key="6">
    <source>
        <dbReference type="Pfam" id="PF25019"/>
    </source>
</evidence>
<dbReference type="Pfam" id="PF25019">
    <property type="entry name" value="LRR_R13L1-DRL21"/>
    <property type="match status" value="1"/>
</dbReference>
<dbReference type="InterPro" id="IPR058922">
    <property type="entry name" value="WHD_DRP"/>
</dbReference>
<evidence type="ECO:0000259" key="5">
    <source>
        <dbReference type="Pfam" id="PF23598"/>
    </source>
</evidence>
<name>A0A6J5TYQ9_PRUAR</name>
<evidence type="ECO:0008006" key="9">
    <source>
        <dbReference type="Google" id="ProtNLM"/>
    </source>
</evidence>
<dbReference type="Proteomes" id="UP000507222">
    <property type="component" value="Unassembled WGS sequence"/>
</dbReference>
<evidence type="ECO:0000313" key="7">
    <source>
        <dbReference type="EMBL" id="CAB4268932.1"/>
    </source>
</evidence>
<gene>
    <name evidence="7" type="ORF">CURHAP_LOCUS13679</name>
</gene>
<evidence type="ECO:0000313" key="8">
    <source>
        <dbReference type="Proteomes" id="UP000507222"/>
    </source>
</evidence>
<dbReference type="SUPFAM" id="SSF52058">
    <property type="entry name" value="L domain-like"/>
    <property type="match status" value="1"/>
</dbReference>
<dbReference type="Gene3D" id="3.80.10.10">
    <property type="entry name" value="Ribonuclease Inhibitor"/>
    <property type="match status" value="1"/>
</dbReference>
<keyword evidence="2" id="KW-0677">Repeat</keyword>
<organism evidence="7 8">
    <name type="scientific">Prunus armeniaca</name>
    <name type="common">Apricot</name>
    <name type="synonym">Armeniaca vulgaris</name>
    <dbReference type="NCBI Taxonomy" id="36596"/>
    <lineage>
        <taxon>Eukaryota</taxon>
        <taxon>Viridiplantae</taxon>
        <taxon>Streptophyta</taxon>
        <taxon>Embryophyta</taxon>
        <taxon>Tracheophyta</taxon>
        <taxon>Spermatophyta</taxon>
        <taxon>Magnoliopsida</taxon>
        <taxon>eudicotyledons</taxon>
        <taxon>Gunneridae</taxon>
        <taxon>Pentapetalae</taxon>
        <taxon>rosids</taxon>
        <taxon>fabids</taxon>
        <taxon>Rosales</taxon>
        <taxon>Rosaceae</taxon>
        <taxon>Amygdaloideae</taxon>
        <taxon>Amygdaleae</taxon>
        <taxon>Prunus</taxon>
    </lineage>
</organism>
<dbReference type="GO" id="GO:0006952">
    <property type="term" value="P:defense response"/>
    <property type="evidence" value="ECO:0007669"/>
    <property type="project" value="UniProtKB-KW"/>
</dbReference>
<protein>
    <recommendedName>
        <fullName evidence="9">NB-ARC domain-containing protein</fullName>
    </recommendedName>
</protein>
<dbReference type="Gene3D" id="1.10.10.10">
    <property type="entry name" value="Winged helix-like DNA-binding domain superfamily/Winged helix DNA-binding domain"/>
    <property type="match status" value="1"/>
</dbReference>
<evidence type="ECO:0000256" key="2">
    <source>
        <dbReference type="ARBA" id="ARBA00022737"/>
    </source>
</evidence>
<accession>A0A6J5TYQ9</accession>
<dbReference type="Pfam" id="PF23559">
    <property type="entry name" value="WHD_DRP"/>
    <property type="match status" value="1"/>
</dbReference>
<evidence type="ECO:0000256" key="1">
    <source>
        <dbReference type="ARBA" id="ARBA00022614"/>
    </source>
</evidence>